<keyword evidence="2" id="KW-1185">Reference proteome</keyword>
<dbReference type="EMBL" id="SZQL01000043">
    <property type="protein sequence ID" value="TKK64140.1"/>
    <property type="molecule type" value="Genomic_DNA"/>
</dbReference>
<sequence length="252" mass="26703">MAKQTGILPIEGTIGNITFFKSKDGYMVRSKGGVSASKIATDAAFQRTRENMAEFGRAGSAGKLLRTSLRSTIVKAKDNRMVSRLTAQMLKVVQADATSDRGQRNVIDGEATLLEGFDFNSGAKLSATLYAPYTLTFTRSTGTVQVSITDFIPPGILTAPTGTTHFQLFMAAAAIDFEAATYDAVSSASGELVYSHTATGAITLSAVLPPNSTHPVFLVLGVEFLQQVNGKQYSLNNGAFNACSIVKVDSPV</sequence>
<evidence type="ECO:0000313" key="1">
    <source>
        <dbReference type="EMBL" id="TKK64140.1"/>
    </source>
</evidence>
<gene>
    <name evidence="1" type="ORF">FC093_23215</name>
</gene>
<dbReference type="AlphaFoldDB" id="A0A4U3KPP4"/>
<dbReference type="Proteomes" id="UP000305848">
    <property type="component" value="Unassembled WGS sequence"/>
</dbReference>
<proteinExistence type="predicted"/>
<dbReference type="RefSeq" id="WP_137264213.1">
    <property type="nucleotide sequence ID" value="NZ_SZQL01000043.1"/>
</dbReference>
<name>A0A4U3KPP4_9BACT</name>
<reference evidence="1 2" key="1">
    <citation type="submission" date="2019-05" db="EMBL/GenBank/DDBJ databases">
        <title>Panacibacter sp. strain 17mud1-8 Genome sequencing and assembly.</title>
        <authorList>
            <person name="Chhetri G."/>
        </authorList>
    </citation>
    <scope>NUCLEOTIDE SEQUENCE [LARGE SCALE GENOMIC DNA]</scope>
    <source>
        <strain evidence="1 2">17mud1-8</strain>
    </source>
</reference>
<accession>A0A4U3KPP4</accession>
<evidence type="ECO:0000313" key="2">
    <source>
        <dbReference type="Proteomes" id="UP000305848"/>
    </source>
</evidence>
<organism evidence="1 2">
    <name type="scientific">Ilyomonas limi</name>
    <dbReference type="NCBI Taxonomy" id="2575867"/>
    <lineage>
        <taxon>Bacteria</taxon>
        <taxon>Pseudomonadati</taxon>
        <taxon>Bacteroidota</taxon>
        <taxon>Chitinophagia</taxon>
        <taxon>Chitinophagales</taxon>
        <taxon>Chitinophagaceae</taxon>
        <taxon>Ilyomonas</taxon>
    </lineage>
</organism>
<comment type="caution">
    <text evidence="1">The sequence shown here is derived from an EMBL/GenBank/DDBJ whole genome shotgun (WGS) entry which is preliminary data.</text>
</comment>
<dbReference type="OrthoDB" id="645138at2"/>
<protein>
    <submittedName>
        <fullName evidence="1">Uncharacterized protein</fullName>
    </submittedName>
</protein>